<gene>
    <name evidence="7" type="ORF">H6P81_000428</name>
</gene>
<dbReference type="GO" id="GO:0005634">
    <property type="term" value="C:nucleus"/>
    <property type="evidence" value="ECO:0007669"/>
    <property type="project" value="UniProtKB-SubCell"/>
</dbReference>
<evidence type="ECO:0000313" key="7">
    <source>
        <dbReference type="EMBL" id="KAG9455920.1"/>
    </source>
</evidence>
<evidence type="ECO:0000256" key="6">
    <source>
        <dbReference type="SAM" id="MobiDB-lite"/>
    </source>
</evidence>
<feature type="region of interest" description="Disordered" evidence="6">
    <location>
        <begin position="46"/>
        <end position="88"/>
    </location>
</feature>
<keyword evidence="8" id="KW-1185">Reference proteome</keyword>
<dbReference type="PANTHER" id="PTHR34397">
    <property type="entry name" value="OS05G0237600 PROTEIN"/>
    <property type="match status" value="1"/>
</dbReference>
<dbReference type="Gene3D" id="2.40.330.10">
    <property type="entry name" value="DNA-binding pseudobarrel domain"/>
    <property type="match status" value="1"/>
</dbReference>
<keyword evidence="4" id="KW-0804">Transcription</keyword>
<dbReference type="CDD" id="cd10017">
    <property type="entry name" value="B3_DNA"/>
    <property type="match status" value="1"/>
</dbReference>
<evidence type="ECO:0008006" key="9">
    <source>
        <dbReference type="Google" id="ProtNLM"/>
    </source>
</evidence>
<comment type="subcellular location">
    <subcellularLocation>
        <location evidence="1">Nucleus</location>
    </subcellularLocation>
</comment>
<evidence type="ECO:0000256" key="2">
    <source>
        <dbReference type="ARBA" id="ARBA00023015"/>
    </source>
</evidence>
<dbReference type="PANTHER" id="PTHR34397:SF22">
    <property type="entry name" value="OS05G0237600 PROTEIN"/>
    <property type="match status" value="1"/>
</dbReference>
<feature type="region of interest" description="Disordered" evidence="6">
    <location>
        <begin position="103"/>
        <end position="168"/>
    </location>
</feature>
<reference evidence="7 8" key="1">
    <citation type="submission" date="2021-07" db="EMBL/GenBank/DDBJ databases">
        <title>The Aristolochia fimbriata genome: insights into angiosperm evolution, floral development and chemical biosynthesis.</title>
        <authorList>
            <person name="Jiao Y."/>
        </authorList>
    </citation>
    <scope>NUCLEOTIDE SEQUENCE [LARGE SCALE GENOMIC DNA]</scope>
    <source>
        <strain evidence="7">IBCAS-2021</strain>
        <tissue evidence="7">Leaf</tissue>
    </source>
</reference>
<dbReference type="SUPFAM" id="SSF101936">
    <property type="entry name" value="DNA-binding pseudobarrel domain"/>
    <property type="match status" value="1"/>
</dbReference>
<evidence type="ECO:0000256" key="5">
    <source>
        <dbReference type="ARBA" id="ARBA00023242"/>
    </source>
</evidence>
<comment type="caution">
    <text evidence="7">The sequence shown here is derived from an EMBL/GenBank/DDBJ whole genome shotgun (WGS) entry which is preliminary data.</text>
</comment>
<name>A0AAV7F6L9_ARIFI</name>
<protein>
    <recommendedName>
        <fullName evidence="9">B3 domain-containing protein</fullName>
    </recommendedName>
</protein>
<dbReference type="GO" id="GO:0003677">
    <property type="term" value="F:DNA binding"/>
    <property type="evidence" value="ECO:0007669"/>
    <property type="project" value="UniProtKB-KW"/>
</dbReference>
<dbReference type="InterPro" id="IPR015300">
    <property type="entry name" value="DNA-bd_pseudobarrel_sf"/>
</dbReference>
<feature type="compositionally biased region" description="Low complexity" evidence="6">
    <location>
        <begin position="103"/>
        <end position="126"/>
    </location>
</feature>
<dbReference type="Proteomes" id="UP000825729">
    <property type="component" value="Unassembled WGS sequence"/>
</dbReference>
<dbReference type="InterPro" id="IPR003340">
    <property type="entry name" value="B3_DNA-bd"/>
</dbReference>
<dbReference type="EMBL" id="JAINDJ010000002">
    <property type="protein sequence ID" value="KAG9455920.1"/>
    <property type="molecule type" value="Genomic_DNA"/>
</dbReference>
<organism evidence="7 8">
    <name type="scientific">Aristolochia fimbriata</name>
    <name type="common">White veined hardy Dutchman's pipe vine</name>
    <dbReference type="NCBI Taxonomy" id="158543"/>
    <lineage>
        <taxon>Eukaryota</taxon>
        <taxon>Viridiplantae</taxon>
        <taxon>Streptophyta</taxon>
        <taxon>Embryophyta</taxon>
        <taxon>Tracheophyta</taxon>
        <taxon>Spermatophyta</taxon>
        <taxon>Magnoliopsida</taxon>
        <taxon>Magnoliidae</taxon>
        <taxon>Piperales</taxon>
        <taxon>Aristolochiaceae</taxon>
        <taxon>Aristolochia</taxon>
    </lineage>
</organism>
<feature type="compositionally biased region" description="Low complexity" evidence="6">
    <location>
        <begin position="138"/>
        <end position="149"/>
    </location>
</feature>
<keyword evidence="5" id="KW-0539">Nucleus</keyword>
<evidence type="ECO:0000256" key="1">
    <source>
        <dbReference type="ARBA" id="ARBA00004123"/>
    </source>
</evidence>
<accession>A0AAV7F6L9</accession>
<evidence type="ECO:0000256" key="4">
    <source>
        <dbReference type="ARBA" id="ARBA00023163"/>
    </source>
</evidence>
<feature type="compositionally biased region" description="Pro residues" evidence="6">
    <location>
        <begin position="63"/>
        <end position="73"/>
    </location>
</feature>
<keyword evidence="2" id="KW-0805">Transcription regulation</keyword>
<sequence length="309" mass="34611">MIMAAPGVRLCGGPPDFSALMMLSEVACAERKMKYKISEVVTHANIETNKKGKRSHSSLSSSSPPPPPPPPPGTDVVNQRREKDRVYPPAKWVLSRLRSSTIGTTTTLPSTSSLLASTSTSRLPRLVSDEPYKKMKRPTTTPSVPSTTTRTDHHQDPGLQQQRQLQQERANIPGDWREALARMSSNTTPLYVGVKELTTTDVSGSANRFLPTKNMQSLLWKTVSKEEDKKVRSEKGLQVTVLDGAGRSYELTLKLWGSQNWMVFNGKNYRKFIKDSGLRAHNRLHLWVFRRADLPQRSLCFALVRDARS</sequence>
<evidence type="ECO:0000313" key="8">
    <source>
        <dbReference type="Proteomes" id="UP000825729"/>
    </source>
</evidence>
<evidence type="ECO:0000256" key="3">
    <source>
        <dbReference type="ARBA" id="ARBA00023125"/>
    </source>
</evidence>
<keyword evidence="3" id="KW-0238">DNA-binding</keyword>
<proteinExistence type="predicted"/>
<dbReference type="AlphaFoldDB" id="A0AAV7F6L9"/>